<proteinExistence type="predicted"/>
<evidence type="ECO:0000313" key="1">
    <source>
        <dbReference type="EMBL" id="CAA9553253.1"/>
    </source>
</evidence>
<dbReference type="EMBL" id="CADCWG010000131">
    <property type="protein sequence ID" value="CAA9553253.1"/>
    <property type="molecule type" value="Genomic_DNA"/>
</dbReference>
<accession>A0A6J4UNM6</accession>
<protein>
    <submittedName>
        <fullName evidence="1">Uncharacterized protein</fullName>
    </submittedName>
</protein>
<reference evidence="1" key="1">
    <citation type="submission" date="2020-02" db="EMBL/GenBank/DDBJ databases">
        <authorList>
            <person name="Meier V. D."/>
        </authorList>
    </citation>
    <scope>NUCLEOTIDE SEQUENCE</scope>
    <source>
        <strain evidence="1">AVDCRST_MAG49</strain>
    </source>
</reference>
<dbReference type="AlphaFoldDB" id="A0A6J4UNM6"/>
<name>A0A6J4UNM6_9BACT</name>
<gene>
    <name evidence="1" type="ORF">AVDCRST_MAG49-2017</name>
</gene>
<sequence length="37" mass="3555">MTLPHLGTSLGVGAAAVGGGGERGFLDAWDRGGAGWG</sequence>
<organism evidence="1">
    <name type="scientific">uncultured Thermomicrobiales bacterium</name>
    <dbReference type="NCBI Taxonomy" id="1645740"/>
    <lineage>
        <taxon>Bacteria</taxon>
        <taxon>Pseudomonadati</taxon>
        <taxon>Thermomicrobiota</taxon>
        <taxon>Thermomicrobia</taxon>
        <taxon>Thermomicrobiales</taxon>
        <taxon>environmental samples</taxon>
    </lineage>
</organism>